<gene>
    <name evidence="1" type="ORF">J4E00_02370</name>
</gene>
<comment type="caution">
    <text evidence="1">The sequence shown here is derived from an EMBL/GenBank/DDBJ whole genome shotgun (WGS) entry which is preliminary data.</text>
</comment>
<name>A0ABS3QA33_9BACT</name>
<reference evidence="1 2" key="1">
    <citation type="submission" date="2021-03" db="EMBL/GenBank/DDBJ databases">
        <authorList>
            <person name="Kim M.K."/>
        </authorList>
    </citation>
    <scope>NUCLEOTIDE SEQUENCE [LARGE SCALE GENOMIC DNA]</scope>
    <source>
        <strain evidence="1 2">BT442</strain>
    </source>
</reference>
<evidence type="ECO:0008006" key="3">
    <source>
        <dbReference type="Google" id="ProtNLM"/>
    </source>
</evidence>
<keyword evidence="2" id="KW-1185">Reference proteome</keyword>
<sequence length="77" mass="8497">MSTSTEPAQLPMPEPSLSVSKFYALNDDMDAVQAVLRRVFFEFLRTGQTLTEPEIAMLHSVANLVAELGTEKRNIAA</sequence>
<accession>A0ABS3QA33</accession>
<evidence type="ECO:0000313" key="2">
    <source>
        <dbReference type="Proteomes" id="UP000664369"/>
    </source>
</evidence>
<dbReference type="Proteomes" id="UP000664369">
    <property type="component" value="Unassembled WGS sequence"/>
</dbReference>
<dbReference type="RefSeq" id="WP_208173403.1">
    <property type="nucleotide sequence ID" value="NZ_JAGETZ010000001.1"/>
</dbReference>
<evidence type="ECO:0000313" key="1">
    <source>
        <dbReference type="EMBL" id="MBO2007878.1"/>
    </source>
</evidence>
<proteinExistence type="predicted"/>
<protein>
    <recommendedName>
        <fullName evidence="3">MarR family transcriptional regulator</fullName>
    </recommendedName>
</protein>
<dbReference type="EMBL" id="JAGETZ010000001">
    <property type="protein sequence ID" value="MBO2007878.1"/>
    <property type="molecule type" value="Genomic_DNA"/>
</dbReference>
<organism evidence="1 2">
    <name type="scientific">Hymenobacter negativus</name>
    <dbReference type="NCBI Taxonomy" id="2795026"/>
    <lineage>
        <taxon>Bacteria</taxon>
        <taxon>Pseudomonadati</taxon>
        <taxon>Bacteroidota</taxon>
        <taxon>Cytophagia</taxon>
        <taxon>Cytophagales</taxon>
        <taxon>Hymenobacteraceae</taxon>
        <taxon>Hymenobacter</taxon>
    </lineage>
</organism>